<keyword evidence="2" id="KW-0689">Ribosomal protein</keyword>
<keyword evidence="2" id="KW-0687">Ribonucleoprotein</keyword>
<dbReference type="AlphaFoldDB" id="A0A1E1X1B0"/>
<name>A0A1E1X1B0_9ACAR</name>
<feature type="non-terminal residue" evidence="2">
    <location>
        <position position="1"/>
    </location>
</feature>
<proteinExistence type="evidence at transcript level"/>
<feature type="compositionally biased region" description="Low complexity" evidence="1">
    <location>
        <begin position="28"/>
        <end position="48"/>
    </location>
</feature>
<sequence>VQAIKPHNPLIKFRAGSARPDRVLTGPTQTTASSTAMKATSSAAPASSKPVGSMPRGSGIDESQLPARYARKPMSQFEGDYIQVRKVPANLLTDNWYQTWGLPMSDLHGESFNVLR</sequence>
<reference evidence="2" key="1">
    <citation type="journal article" date="2017" name="Front. Cell. Infect. Microbiol.">
        <title>The Distinct Transcriptional Response of the Midgut of Amblyomma sculptum and Amblyomma aureolatum Ticks to Rickettsia rickettsii Correlates to Their Differences in Susceptibility to Infection.</title>
        <authorList>
            <person name="Martins L.A."/>
            <person name="Galletti M.F.B.M."/>
            <person name="Ribeiro J.M."/>
            <person name="Fujita A."/>
            <person name="Costa F.B."/>
            <person name="Labruna M.B."/>
            <person name="Daffre S."/>
            <person name="Fogaca A.C."/>
        </authorList>
    </citation>
    <scope>NUCLEOTIDE SEQUENCE</scope>
</reference>
<evidence type="ECO:0000313" key="2">
    <source>
        <dbReference type="EMBL" id="JAT93059.1"/>
    </source>
</evidence>
<dbReference type="EMBL" id="GFAC01006129">
    <property type="protein sequence ID" value="JAT93059.1"/>
    <property type="molecule type" value="mRNA"/>
</dbReference>
<accession>A0A1E1X1B0</accession>
<evidence type="ECO:0000256" key="1">
    <source>
        <dbReference type="SAM" id="MobiDB-lite"/>
    </source>
</evidence>
<dbReference type="GO" id="GO:0005840">
    <property type="term" value="C:ribosome"/>
    <property type="evidence" value="ECO:0007669"/>
    <property type="project" value="UniProtKB-KW"/>
</dbReference>
<organism evidence="2">
    <name type="scientific">Amblyomma aureolatum</name>
    <dbReference type="NCBI Taxonomy" id="187763"/>
    <lineage>
        <taxon>Eukaryota</taxon>
        <taxon>Metazoa</taxon>
        <taxon>Ecdysozoa</taxon>
        <taxon>Arthropoda</taxon>
        <taxon>Chelicerata</taxon>
        <taxon>Arachnida</taxon>
        <taxon>Acari</taxon>
        <taxon>Parasitiformes</taxon>
        <taxon>Ixodida</taxon>
        <taxon>Ixodoidea</taxon>
        <taxon>Ixodidae</taxon>
        <taxon>Amblyomminae</taxon>
        <taxon>Amblyomma</taxon>
    </lineage>
</organism>
<feature type="region of interest" description="Disordered" evidence="1">
    <location>
        <begin position="1"/>
        <end position="64"/>
    </location>
</feature>
<protein>
    <submittedName>
        <fullName evidence="2">Putative 28s ribosomal protein s36 mitochondrial-like isoform x2</fullName>
    </submittedName>
</protein>